<accession>A0A5D0MMP2</accession>
<organism evidence="1 2">
    <name type="scientific">Flexistipes sinusarabici</name>
    <dbReference type="NCBI Taxonomy" id="2352"/>
    <lineage>
        <taxon>Bacteria</taxon>
        <taxon>Pseudomonadati</taxon>
        <taxon>Deferribacterota</taxon>
        <taxon>Deferribacteres</taxon>
        <taxon>Deferribacterales</taxon>
        <taxon>Flexistipitaceae</taxon>
        <taxon>Flexistipes</taxon>
    </lineage>
</organism>
<dbReference type="Proteomes" id="UP000323337">
    <property type="component" value="Unassembled WGS sequence"/>
</dbReference>
<dbReference type="AlphaFoldDB" id="A0A5D0MMP2"/>
<evidence type="ECO:0000313" key="1">
    <source>
        <dbReference type="EMBL" id="TYB33662.1"/>
    </source>
</evidence>
<sequence>MLDRSNPYFKQVELLVKILPIIGEISVFALKGGTAINLFYQNLPRLSVDIDLVYVPIKERNQSLSEISEQLKIISQRIQQIIRGAKVTHSYLSKSNYLTKIVIFHENSNVKIEVSPVLRGTVHPTSIRKVSDSTEDIFGFAKANIVSFHDLYAGKMVAALDRQHPRDLFDIKYLLKNGISEELKKTFVVYLISHNRSIREILYPNFIDIEEIFFKHFSGMTIDKVSLDELINTRDKLVETIHRNLNDEDKTFILNFKKGEPNWSYFSVDHVYMLPAIKWKQYNLNKMGIKERNKIIDSLEKDFTNK</sequence>
<dbReference type="GO" id="GO:0016740">
    <property type="term" value="F:transferase activity"/>
    <property type="evidence" value="ECO:0007669"/>
    <property type="project" value="UniProtKB-KW"/>
</dbReference>
<dbReference type="RefSeq" id="WP_303700860.1">
    <property type="nucleotide sequence ID" value="NZ_VSIV01000121.1"/>
</dbReference>
<gene>
    <name evidence="1" type="ORF">FXF49_05230</name>
</gene>
<protein>
    <submittedName>
        <fullName evidence="1">Nucleotidyl transferase AbiEii/AbiGii toxin family protein</fullName>
    </submittedName>
</protein>
<dbReference type="InterPro" id="IPR014942">
    <property type="entry name" value="AbiEii"/>
</dbReference>
<name>A0A5D0MMP2_FLESI</name>
<dbReference type="Gene3D" id="3.10.450.620">
    <property type="entry name" value="JHP933, nucleotidyltransferase-like core domain"/>
    <property type="match status" value="1"/>
</dbReference>
<dbReference type="EMBL" id="VSIV01000121">
    <property type="protein sequence ID" value="TYB33662.1"/>
    <property type="molecule type" value="Genomic_DNA"/>
</dbReference>
<evidence type="ECO:0000313" key="2">
    <source>
        <dbReference type="Proteomes" id="UP000323337"/>
    </source>
</evidence>
<keyword evidence="1" id="KW-0808">Transferase</keyword>
<dbReference type="Pfam" id="PF08843">
    <property type="entry name" value="AbiEii"/>
    <property type="match status" value="1"/>
</dbReference>
<reference evidence="1 2" key="1">
    <citation type="submission" date="2019-08" db="EMBL/GenBank/DDBJ databases">
        <title>Genomic characterization of a novel candidate phylum (ARYD3) from a high temperature, high salinity tertiary oil reservoir in north central Oklahoma, USA.</title>
        <authorList>
            <person name="Youssef N.H."/>
            <person name="Yadav A."/>
            <person name="Elshahed M.S."/>
        </authorList>
    </citation>
    <scope>NUCLEOTIDE SEQUENCE [LARGE SCALE GENOMIC DNA]</scope>
    <source>
        <strain evidence="1">ARYD1</strain>
    </source>
</reference>
<comment type="caution">
    <text evidence="1">The sequence shown here is derived from an EMBL/GenBank/DDBJ whole genome shotgun (WGS) entry which is preliminary data.</text>
</comment>
<proteinExistence type="predicted"/>